<protein>
    <recommendedName>
        <fullName evidence="5">GHMP kinase N-terminal domain-containing protein</fullName>
    </recommendedName>
</protein>
<dbReference type="InterPro" id="IPR006204">
    <property type="entry name" value="GHMP_kinase_N_dom"/>
</dbReference>
<evidence type="ECO:0000256" key="2">
    <source>
        <dbReference type="ARBA" id="ARBA00022741"/>
    </source>
</evidence>
<evidence type="ECO:0000256" key="1">
    <source>
        <dbReference type="ARBA" id="ARBA00022679"/>
    </source>
</evidence>
<proteinExistence type="predicted"/>
<dbReference type="AlphaFoldDB" id="A0A383E497"/>
<feature type="domain" description="GHMP kinase N-terminal" evidence="5">
    <location>
        <begin position="71"/>
        <end position="118"/>
    </location>
</feature>
<keyword evidence="1" id="KW-0808">Transferase</keyword>
<accession>A0A383E497</accession>
<evidence type="ECO:0000256" key="4">
    <source>
        <dbReference type="ARBA" id="ARBA00022840"/>
    </source>
</evidence>
<dbReference type="GO" id="GO:0016301">
    <property type="term" value="F:kinase activity"/>
    <property type="evidence" value="ECO:0007669"/>
    <property type="project" value="UniProtKB-KW"/>
</dbReference>
<sequence>MTPFRVSFAGGGSDLSSFYRQSPGCVISTTIDKHMYVFIHPSFDEKIQVKYSKTELVEKIEEIEHPIIRETLRVFKLTGIDISSIADIPSGTGLGSSSSFCVGLFHALYGYTGQETSPEG</sequence>
<feature type="non-terminal residue" evidence="6">
    <location>
        <position position="120"/>
    </location>
</feature>
<keyword evidence="3" id="KW-0418">Kinase</keyword>
<name>A0A383E497_9ZZZZ</name>
<dbReference type="EMBL" id="UINC01222470">
    <property type="protein sequence ID" value="SVE51273.1"/>
    <property type="molecule type" value="Genomic_DNA"/>
</dbReference>
<evidence type="ECO:0000256" key="3">
    <source>
        <dbReference type="ARBA" id="ARBA00022777"/>
    </source>
</evidence>
<gene>
    <name evidence="6" type="ORF">METZ01_LOCUS504127</name>
</gene>
<dbReference type="InterPro" id="IPR006203">
    <property type="entry name" value="GHMP_knse_ATP-bd_CS"/>
</dbReference>
<dbReference type="SUPFAM" id="SSF54211">
    <property type="entry name" value="Ribosomal protein S5 domain 2-like"/>
    <property type="match status" value="1"/>
</dbReference>
<dbReference type="GO" id="GO:0005524">
    <property type="term" value="F:ATP binding"/>
    <property type="evidence" value="ECO:0007669"/>
    <property type="project" value="UniProtKB-KW"/>
</dbReference>
<dbReference type="InterPro" id="IPR001174">
    <property type="entry name" value="HddA/FKP"/>
</dbReference>
<keyword evidence="2" id="KW-0547">Nucleotide-binding</keyword>
<evidence type="ECO:0000259" key="5">
    <source>
        <dbReference type="Pfam" id="PF00288"/>
    </source>
</evidence>
<dbReference type="Gene3D" id="3.30.230.120">
    <property type="match status" value="1"/>
</dbReference>
<evidence type="ECO:0000313" key="6">
    <source>
        <dbReference type="EMBL" id="SVE51273.1"/>
    </source>
</evidence>
<keyword evidence="4" id="KW-0067">ATP-binding</keyword>
<organism evidence="6">
    <name type="scientific">marine metagenome</name>
    <dbReference type="NCBI Taxonomy" id="408172"/>
    <lineage>
        <taxon>unclassified sequences</taxon>
        <taxon>metagenomes</taxon>
        <taxon>ecological metagenomes</taxon>
    </lineage>
</organism>
<dbReference type="PRINTS" id="PR00960">
    <property type="entry name" value="LMBPPROTEIN"/>
</dbReference>
<dbReference type="Pfam" id="PF00288">
    <property type="entry name" value="GHMP_kinases_N"/>
    <property type="match status" value="1"/>
</dbReference>
<dbReference type="PROSITE" id="PS00627">
    <property type="entry name" value="GHMP_KINASES_ATP"/>
    <property type="match status" value="1"/>
</dbReference>
<dbReference type="InterPro" id="IPR020568">
    <property type="entry name" value="Ribosomal_Su5_D2-typ_SF"/>
</dbReference>
<reference evidence="6" key="1">
    <citation type="submission" date="2018-05" db="EMBL/GenBank/DDBJ databases">
        <authorList>
            <person name="Lanie J.A."/>
            <person name="Ng W.-L."/>
            <person name="Kazmierczak K.M."/>
            <person name="Andrzejewski T.M."/>
            <person name="Davidsen T.M."/>
            <person name="Wayne K.J."/>
            <person name="Tettelin H."/>
            <person name="Glass J.I."/>
            <person name="Rusch D."/>
            <person name="Podicherti R."/>
            <person name="Tsui H.-C.T."/>
            <person name="Winkler M.E."/>
        </authorList>
    </citation>
    <scope>NUCLEOTIDE SEQUENCE</scope>
</reference>